<feature type="region of interest" description="Disordered" evidence="1">
    <location>
        <begin position="142"/>
        <end position="162"/>
    </location>
</feature>
<protein>
    <submittedName>
        <fullName evidence="2">Uncharacterized protein</fullName>
    </submittedName>
</protein>
<reference evidence="2 3" key="1">
    <citation type="journal article" date="2022" name="G3 (Bethesda)">
        <title>Enemy or ally: a genomic approach to elucidate the lifestyle of Phyllosticta citrichinaensis.</title>
        <authorList>
            <person name="Buijs V.A."/>
            <person name="Groenewald J.Z."/>
            <person name="Haridas S."/>
            <person name="LaButti K.M."/>
            <person name="Lipzen A."/>
            <person name="Martin F.M."/>
            <person name="Barry K."/>
            <person name="Grigoriev I.V."/>
            <person name="Crous P.W."/>
            <person name="Seidl M.F."/>
        </authorList>
    </citation>
    <scope>NUCLEOTIDE SEQUENCE [LARGE SCALE GENOMIC DNA]</scope>
    <source>
        <strain evidence="2 3">CBS 129764</strain>
    </source>
</reference>
<name>A0ABR1Y260_9PEZI</name>
<sequence length="220" mass="24904">MAARRPWFHHDDGARALQLLPRARGAAAAAERHHHHHDAWAVLMKCHKKTTTLNKRCWLRGSGPANESYHFRSWCRGSRPGLRQRRESSVGSGAKACGTMVAYFGFRRKNKQRRSTCERRRERARGKDEPLLEAAKGVVRRADHPGNSRGHGQEIRQICPPSWPPSIRPRPPLYSPDPWLLLRVRPFVMALALLSGVSLCAVSGRMDSNHQRQCTTSTQA</sequence>
<proteinExistence type="predicted"/>
<evidence type="ECO:0000256" key="1">
    <source>
        <dbReference type="SAM" id="MobiDB-lite"/>
    </source>
</evidence>
<gene>
    <name evidence="2" type="ORF">IWX90DRAFT_100283</name>
</gene>
<evidence type="ECO:0000313" key="3">
    <source>
        <dbReference type="Proteomes" id="UP001456524"/>
    </source>
</evidence>
<dbReference type="Proteomes" id="UP001456524">
    <property type="component" value="Unassembled WGS sequence"/>
</dbReference>
<accession>A0ABR1Y260</accession>
<dbReference type="EMBL" id="JBBWUH010000002">
    <property type="protein sequence ID" value="KAK8175132.1"/>
    <property type="molecule type" value="Genomic_DNA"/>
</dbReference>
<feature type="compositionally biased region" description="Basic and acidic residues" evidence="1">
    <location>
        <begin position="142"/>
        <end position="154"/>
    </location>
</feature>
<comment type="caution">
    <text evidence="2">The sequence shown here is derived from an EMBL/GenBank/DDBJ whole genome shotgun (WGS) entry which is preliminary data.</text>
</comment>
<keyword evidence="3" id="KW-1185">Reference proteome</keyword>
<organism evidence="2 3">
    <name type="scientific">Phyllosticta citrichinensis</name>
    <dbReference type="NCBI Taxonomy" id="1130410"/>
    <lineage>
        <taxon>Eukaryota</taxon>
        <taxon>Fungi</taxon>
        <taxon>Dikarya</taxon>
        <taxon>Ascomycota</taxon>
        <taxon>Pezizomycotina</taxon>
        <taxon>Dothideomycetes</taxon>
        <taxon>Dothideomycetes incertae sedis</taxon>
        <taxon>Botryosphaeriales</taxon>
        <taxon>Phyllostictaceae</taxon>
        <taxon>Phyllosticta</taxon>
    </lineage>
</organism>
<evidence type="ECO:0000313" key="2">
    <source>
        <dbReference type="EMBL" id="KAK8175132.1"/>
    </source>
</evidence>